<reference evidence="1" key="1">
    <citation type="submission" date="2023-07" db="EMBL/GenBank/DDBJ databases">
        <title>Sorghum-associated microbial communities from plants grown in Nebraska, USA.</title>
        <authorList>
            <person name="Schachtman D."/>
        </authorList>
    </citation>
    <scope>NUCLEOTIDE SEQUENCE</scope>
    <source>
        <strain evidence="1">DS2360</strain>
    </source>
</reference>
<dbReference type="Proteomes" id="UP001184861">
    <property type="component" value="Unassembled WGS sequence"/>
</dbReference>
<dbReference type="AlphaFoldDB" id="A0AAE3Y806"/>
<dbReference type="EMBL" id="JAVDQY010000001">
    <property type="protein sequence ID" value="MDR6525577.1"/>
    <property type="molecule type" value="Genomic_DNA"/>
</dbReference>
<comment type="caution">
    <text evidence="1">The sequence shown here is derived from an EMBL/GenBank/DDBJ whole genome shotgun (WGS) entry which is preliminary data.</text>
</comment>
<evidence type="ECO:0000313" key="2">
    <source>
        <dbReference type="Proteomes" id="UP001184861"/>
    </source>
</evidence>
<evidence type="ECO:0000313" key="1">
    <source>
        <dbReference type="EMBL" id="MDR6525577.1"/>
    </source>
</evidence>
<sequence>MLSVIINKGFNSVYKGIRKLINKQKLRFSVRGGVRVYSTCFVLENFTDQPFEKIDSGIGLWERISKTKKSRLKKVEMNMEWPAIFLALIIIY</sequence>
<protein>
    <submittedName>
        <fullName evidence="1">Uncharacterized protein</fullName>
    </submittedName>
</protein>
<gene>
    <name evidence="1" type="ORF">J2787_000947</name>
</gene>
<organism evidence="1 2">
    <name type="scientific">Chryseobacterium rhizosphaerae</name>
    <dbReference type="NCBI Taxonomy" id="395937"/>
    <lineage>
        <taxon>Bacteria</taxon>
        <taxon>Pseudomonadati</taxon>
        <taxon>Bacteroidota</taxon>
        <taxon>Flavobacteriia</taxon>
        <taxon>Flavobacteriales</taxon>
        <taxon>Weeksellaceae</taxon>
        <taxon>Chryseobacterium group</taxon>
        <taxon>Chryseobacterium</taxon>
    </lineage>
</organism>
<name>A0AAE3Y806_9FLAO</name>
<proteinExistence type="predicted"/>
<accession>A0AAE3Y806</accession>